<dbReference type="FunFam" id="1.10.287.950:FF:000001">
    <property type="entry name" value="Methyl-accepting chemotaxis sensory transducer"/>
    <property type="match status" value="1"/>
</dbReference>
<dbReference type="CDD" id="cd06225">
    <property type="entry name" value="HAMP"/>
    <property type="match status" value="1"/>
</dbReference>
<dbReference type="Pfam" id="PF00015">
    <property type="entry name" value="MCPsignal"/>
    <property type="match status" value="1"/>
</dbReference>
<gene>
    <name evidence="10" type="ORF">GGQ67_002331</name>
</gene>
<accession>A0A7W6CVX9</accession>
<evidence type="ECO:0000256" key="4">
    <source>
        <dbReference type="PROSITE-ProRule" id="PRU00284"/>
    </source>
</evidence>
<feature type="coiled-coil region" evidence="5">
    <location>
        <begin position="598"/>
        <end position="625"/>
    </location>
</feature>
<evidence type="ECO:0000256" key="7">
    <source>
        <dbReference type="SAM" id="Phobius"/>
    </source>
</evidence>
<dbReference type="CDD" id="cd11386">
    <property type="entry name" value="MCP_signal"/>
    <property type="match status" value="1"/>
</dbReference>
<dbReference type="GO" id="GO:0016020">
    <property type="term" value="C:membrane"/>
    <property type="evidence" value="ECO:0007669"/>
    <property type="project" value="UniProtKB-SubCell"/>
</dbReference>
<evidence type="ECO:0000256" key="2">
    <source>
        <dbReference type="ARBA" id="ARBA00022500"/>
    </source>
</evidence>
<dbReference type="Gene3D" id="6.10.340.10">
    <property type="match status" value="1"/>
</dbReference>
<reference evidence="10 11" key="1">
    <citation type="submission" date="2020-08" db="EMBL/GenBank/DDBJ databases">
        <title>Genomic Encyclopedia of Type Strains, Phase IV (KMG-IV): sequencing the most valuable type-strain genomes for metagenomic binning, comparative biology and taxonomic classification.</title>
        <authorList>
            <person name="Goeker M."/>
        </authorList>
    </citation>
    <scope>NUCLEOTIDE SEQUENCE [LARGE SCALE GENOMIC DNA]</scope>
    <source>
        <strain evidence="10 11">DSM 26575</strain>
    </source>
</reference>
<feature type="transmembrane region" description="Helical" evidence="7">
    <location>
        <begin position="16"/>
        <end position="37"/>
    </location>
</feature>
<dbReference type="Pfam" id="PF00672">
    <property type="entry name" value="HAMP"/>
    <property type="match status" value="1"/>
</dbReference>
<dbReference type="InterPro" id="IPR004089">
    <property type="entry name" value="MCPsignal_dom"/>
</dbReference>
<evidence type="ECO:0000313" key="10">
    <source>
        <dbReference type="EMBL" id="MBB3964670.1"/>
    </source>
</evidence>
<dbReference type="Gene3D" id="1.10.287.950">
    <property type="entry name" value="Methyl-accepting chemotaxis protein"/>
    <property type="match status" value="1"/>
</dbReference>
<dbReference type="AlphaFoldDB" id="A0A7W6CVX9"/>
<evidence type="ECO:0000256" key="6">
    <source>
        <dbReference type="SAM" id="MobiDB-lite"/>
    </source>
</evidence>
<keyword evidence="7" id="KW-1133">Transmembrane helix</keyword>
<dbReference type="EMBL" id="JACIDW010000005">
    <property type="protein sequence ID" value="MBB3964670.1"/>
    <property type="molecule type" value="Genomic_DNA"/>
</dbReference>
<keyword evidence="11" id="KW-1185">Reference proteome</keyword>
<dbReference type="Proteomes" id="UP000582090">
    <property type="component" value="Unassembled WGS sequence"/>
</dbReference>
<dbReference type="RefSeq" id="WP_183900295.1">
    <property type="nucleotide sequence ID" value="NZ_JACIDW010000005.1"/>
</dbReference>
<feature type="region of interest" description="Disordered" evidence="6">
    <location>
        <begin position="503"/>
        <end position="526"/>
    </location>
</feature>
<keyword evidence="2" id="KW-0145">Chemotaxis</keyword>
<organism evidence="10 11">
    <name type="scientific">Rhizobium metallidurans</name>
    <dbReference type="NCBI Taxonomy" id="1265931"/>
    <lineage>
        <taxon>Bacteria</taxon>
        <taxon>Pseudomonadati</taxon>
        <taxon>Pseudomonadota</taxon>
        <taxon>Alphaproteobacteria</taxon>
        <taxon>Hyphomicrobiales</taxon>
        <taxon>Rhizobiaceae</taxon>
        <taxon>Rhizobium/Agrobacterium group</taxon>
        <taxon>Rhizobium</taxon>
    </lineage>
</organism>
<dbReference type="SUPFAM" id="SSF158472">
    <property type="entry name" value="HAMP domain-like"/>
    <property type="match status" value="1"/>
</dbReference>
<comment type="similarity">
    <text evidence="3">Belongs to the methyl-accepting chemotaxis (MCP) protein family.</text>
</comment>
<dbReference type="GO" id="GO:0006935">
    <property type="term" value="P:chemotaxis"/>
    <property type="evidence" value="ECO:0007669"/>
    <property type="project" value="UniProtKB-KW"/>
</dbReference>
<evidence type="ECO:0000256" key="3">
    <source>
        <dbReference type="ARBA" id="ARBA00029447"/>
    </source>
</evidence>
<evidence type="ECO:0000259" key="9">
    <source>
        <dbReference type="PROSITE" id="PS50885"/>
    </source>
</evidence>
<dbReference type="GO" id="GO:0007165">
    <property type="term" value="P:signal transduction"/>
    <property type="evidence" value="ECO:0007669"/>
    <property type="project" value="UniProtKB-KW"/>
</dbReference>
<proteinExistence type="inferred from homology"/>
<evidence type="ECO:0000313" key="11">
    <source>
        <dbReference type="Proteomes" id="UP000582090"/>
    </source>
</evidence>
<comment type="caution">
    <text evidence="10">The sequence shown here is derived from an EMBL/GenBank/DDBJ whole genome shotgun (WGS) entry which is preliminary data.</text>
</comment>
<keyword evidence="4" id="KW-0807">Transducer</keyword>
<name>A0A7W6CVX9_9HYPH</name>
<dbReference type="SMART" id="SM00283">
    <property type="entry name" value="MA"/>
    <property type="match status" value="1"/>
</dbReference>
<feature type="domain" description="HAMP" evidence="9">
    <location>
        <begin position="448"/>
        <end position="501"/>
    </location>
</feature>
<feature type="domain" description="HAMP" evidence="9">
    <location>
        <begin position="529"/>
        <end position="581"/>
    </location>
</feature>
<keyword evidence="5" id="KW-0175">Coiled coil</keyword>
<dbReference type="PROSITE" id="PS50111">
    <property type="entry name" value="CHEMOTAXIS_TRANSDUC_2"/>
    <property type="match status" value="1"/>
</dbReference>
<feature type="domain" description="Methyl-accepting transducer" evidence="8">
    <location>
        <begin position="586"/>
        <end position="815"/>
    </location>
</feature>
<dbReference type="PANTHER" id="PTHR43531:SF11">
    <property type="entry name" value="METHYL-ACCEPTING CHEMOTAXIS PROTEIN 3"/>
    <property type="match status" value="1"/>
</dbReference>
<dbReference type="SMART" id="SM00304">
    <property type="entry name" value="HAMP"/>
    <property type="match status" value="2"/>
</dbReference>
<comment type="subcellular location">
    <subcellularLocation>
        <location evidence="1">Membrane</location>
    </subcellularLocation>
</comment>
<dbReference type="PANTHER" id="PTHR43531">
    <property type="entry name" value="PROTEIN ICFG"/>
    <property type="match status" value="1"/>
</dbReference>
<evidence type="ECO:0000256" key="1">
    <source>
        <dbReference type="ARBA" id="ARBA00004370"/>
    </source>
</evidence>
<protein>
    <submittedName>
        <fullName evidence="10">Methyl-accepting chemotaxis protein</fullName>
    </submittedName>
</protein>
<dbReference type="SUPFAM" id="SSF58104">
    <property type="entry name" value="Methyl-accepting chemotaxis protein (MCP) signaling domain"/>
    <property type="match status" value="1"/>
</dbReference>
<dbReference type="InterPro" id="IPR003660">
    <property type="entry name" value="HAMP_dom"/>
</dbReference>
<dbReference type="PROSITE" id="PS50885">
    <property type="entry name" value="HAMP"/>
    <property type="match status" value="2"/>
</dbReference>
<keyword evidence="7" id="KW-0472">Membrane</keyword>
<evidence type="ECO:0000256" key="5">
    <source>
        <dbReference type="SAM" id="Coils"/>
    </source>
</evidence>
<keyword evidence="7" id="KW-0812">Transmembrane</keyword>
<sequence length="842" mass="91235">MFIDRILSRFRIKTKVLIFVLPFVLSISAVGFTGLYASGLLQGRMEISNSVLQSLSGFKDLFGSMDDFLRVTNEEARDKLYADVATQHATLNATLKQIGDNAGRANLQAATDGTSRISDTVGKLWTLHEQEVALRKSIDEAQKVMISSRFNVNYDAQQLQENIRNDEGNATATLRAADRLLKGGDALAAVMADFGKAQLPADKLKVVTDAFPGILKAQRLIEISVPQNQKSMTQSLSQTISDVKAQATAADAGTDEAIANLGRLVSRFRQMSTYTQLTATQMMRAATTTFVELDSRIAQTNSVLEDTRRLESAIYSLQLVLGEFAAKPDKDNRVRLQQEIATLGTNLNTLLASAKGMNFAEDIVAAMSPALASMAKDAESLVATIDQRVADFASARQQLNAVWGELTAFAELQKQTAGAERTQANGISVLTTGLGILLSVVGGIALVLTLQRPIGQITSAMRRIADGALDTSISGEQRHDEIGDMARALGIFKENAISKIRIEEQSDEERAASEHERQRNDAEKREMDRQIEFAVNALASGLERMSQGDISTTIDTPFIGRLEQLRQDFNGSMMRLQATMSQIRDNVEMIQGNGNQMAQSAEDLAKRTENQAASLEETAAAVDQITVTVRSSAERAKEADQVVRQAKRSADDSATVVSNAIDAMGRIEEASHQIEQIIGVIDEIAFQTNLLALNAGIEAARAGEAGKGFAVVAMEVRELAQRSAAAAQEIKGLINKSTNEVNSGSQFVQQTGTVLAKISTQIVAISEHVEVIARASHDQSGALQEVNTTVNQMDQMTQQNAAMVEETTAASRELANEADALLQLVRQFKIDSGSQERVYRAA</sequence>
<dbReference type="InterPro" id="IPR051310">
    <property type="entry name" value="MCP_chemotaxis"/>
</dbReference>
<evidence type="ECO:0000259" key="8">
    <source>
        <dbReference type="PROSITE" id="PS50111"/>
    </source>
</evidence>